<protein>
    <recommendedName>
        <fullName evidence="3">Dihydrodipicolinate synthase family protein</fullName>
    </recommendedName>
</protein>
<evidence type="ECO:0000313" key="1">
    <source>
        <dbReference type="EMBL" id="WUP78661.1"/>
    </source>
</evidence>
<proteinExistence type="predicted"/>
<name>A0ABZ1T018_9ACTN</name>
<organism evidence="1 2">
    <name type="scientific">Microbispora hainanensis</name>
    <dbReference type="NCBI Taxonomy" id="568844"/>
    <lineage>
        <taxon>Bacteria</taxon>
        <taxon>Bacillati</taxon>
        <taxon>Actinomycetota</taxon>
        <taxon>Actinomycetes</taxon>
        <taxon>Streptosporangiales</taxon>
        <taxon>Streptosporangiaceae</taxon>
        <taxon>Microbispora</taxon>
    </lineage>
</organism>
<keyword evidence="2" id="KW-1185">Reference proteome</keyword>
<accession>A0ABZ1T018</accession>
<gene>
    <name evidence="1" type="ORF">OG913_17205</name>
</gene>
<dbReference type="EMBL" id="CP108085">
    <property type="protein sequence ID" value="WUP78661.1"/>
    <property type="molecule type" value="Genomic_DNA"/>
</dbReference>
<sequence>MAAVTVTPYDDGGRIDEPALAGVVERLTRGRSGCALYARR</sequence>
<evidence type="ECO:0008006" key="3">
    <source>
        <dbReference type="Google" id="ProtNLM"/>
    </source>
</evidence>
<reference evidence="1" key="1">
    <citation type="submission" date="2022-10" db="EMBL/GenBank/DDBJ databases">
        <title>The complete genomes of actinobacterial strains from the NBC collection.</title>
        <authorList>
            <person name="Joergensen T.S."/>
            <person name="Alvarez Arevalo M."/>
            <person name="Sterndorff E.B."/>
            <person name="Faurdal D."/>
            <person name="Vuksanovic O."/>
            <person name="Mourched A.-S."/>
            <person name="Charusanti P."/>
            <person name="Shaw S."/>
            <person name="Blin K."/>
            <person name="Weber T."/>
        </authorList>
    </citation>
    <scope>NUCLEOTIDE SEQUENCE</scope>
    <source>
        <strain evidence="1">NBC_00254</strain>
    </source>
</reference>
<dbReference type="RefSeq" id="WP_260617129.1">
    <property type="nucleotide sequence ID" value="NZ_CP108085.1"/>
</dbReference>
<dbReference type="Proteomes" id="UP001432011">
    <property type="component" value="Chromosome"/>
</dbReference>
<evidence type="ECO:0000313" key="2">
    <source>
        <dbReference type="Proteomes" id="UP001432011"/>
    </source>
</evidence>